<organism evidence="6 7">
    <name type="scientific">Kistimonas scapharcae</name>
    <dbReference type="NCBI Taxonomy" id="1036133"/>
    <lineage>
        <taxon>Bacteria</taxon>
        <taxon>Pseudomonadati</taxon>
        <taxon>Pseudomonadota</taxon>
        <taxon>Gammaproteobacteria</taxon>
        <taxon>Oceanospirillales</taxon>
        <taxon>Endozoicomonadaceae</taxon>
        <taxon>Kistimonas</taxon>
    </lineage>
</organism>
<gene>
    <name evidence="6" type="ORF">GCM10023116_11320</name>
</gene>
<evidence type="ECO:0000256" key="5">
    <source>
        <dbReference type="ARBA" id="ARBA00023235"/>
    </source>
</evidence>
<comment type="similarity">
    <text evidence="2">Belongs to the enoyl-CoA hydratase/isomerase family.</text>
</comment>
<dbReference type="NCBIfam" id="NF004794">
    <property type="entry name" value="PRK06142.1"/>
    <property type="match status" value="1"/>
</dbReference>
<reference evidence="7" key="1">
    <citation type="journal article" date="2019" name="Int. J. Syst. Evol. Microbiol.">
        <title>The Global Catalogue of Microorganisms (GCM) 10K type strain sequencing project: providing services to taxonomists for standard genome sequencing and annotation.</title>
        <authorList>
            <consortium name="The Broad Institute Genomics Platform"/>
            <consortium name="The Broad Institute Genome Sequencing Center for Infectious Disease"/>
            <person name="Wu L."/>
            <person name="Ma J."/>
        </authorList>
    </citation>
    <scope>NUCLEOTIDE SEQUENCE [LARGE SCALE GENOMIC DNA]</scope>
    <source>
        <strain evidence="7">JCM 17805</strain>
    </source>
</reference>
<evidence type="ECO:0000256" key="3">
    <source>
        <dbReference type="ARBA" id="ARBA00022832"/>
    </source>
</evidence>
<dbReference type="EMBL" id="BAABFL010000112">
    <property type="protein sequence ID" value="GAA4648858.1"/>
    <property type="molecule type" value="Genomic_DNA"/>
</dbReference>
<evidence type="ECO:0000256" key="4">
    <source>
        <dbReference type="ARBA" id="ARBA00023098"/>
    </source>
</evidence>
<dbReference type="Proteomes" id="UP001500604">
    <property type="component" value="Unassembled WGS sequence"/>
</dbReference>
<name>A0ABP8UY64_9GAMM</name>
<protein>
    <submittedName>
        <fullName evidence="6">Crotonase/enoyl-CoA hydratase family protein</fullName>
    </submittedName>
</protein>
<evidence type="ECO:0000313" key="6">
    <source>
        <dbReference type="EMBL" id="GAA4648858.1"/>
    </source>
</evidence>
<keyword evidence="7" id="KW-1185">Reference proteome</keyword>
<dbReference type="InterPro" id="IPR029045">
    <property type="entry name" value="ClpP/crotonase-like_dom_sf"/>
</dbReference>
<comment type="caution">
    <text evidence="6">The sequence shown here is derived from an EMBL/GenBank/DDBJ whole genome shotgun (WGS) entry which is preliminary data.</text>
</comment>
<dbReference type="InterPro" id="IPR045002">
    <property type="entry name" value="Ech1-like"/>
</dbReference>
<keyword evidence="3" id="KW-0276">Fatty acid metabolism</keyword>
<dbReference type="RefSeq" id="WP_345194585.1">
    <property type="nucleotide sequence ID" value="NZ_BAABFL010000112.1"/>
</dbReference>
<sequence length="270" mass="29513">MSDYKTFEVEQIGKVAHVRLNRPDKANAMSEDVWREIHAIFDWADTDPSVRAVVFSANGKHFSSGIDLAMMAGLGASLSKEVGRNARLLRRKIIELQGALNAIEHCSKPVLAAIQGCCYGGGIDLVAACDIRYCTEDARFCIKEVDIGMAADVGTLQRLPYIISDGLMRELAYTGRVMDSDEADRAGLVNAVYPDHGSLVDAVLEKAQLIAAKSPIAVQGTKEMLIYARDHSVEEGLNYVASWNAAMLQSDDLKRAIMAQMSKQTPVFDD</sequence>
<dbReference type="SUPFAM" id="SSF52096">
    <property type="entry name" value="ClpP/crotonase"/>
    <property type="match status" value="1"/>
</dbReference>
<proteinExistence type="inferred from homology"/>
<evidence type="ECO:0000256" key="1">
    <source>
        <dbReference type="ARBA" id="ARBA00005005"/>
    </source>
</evidence>
<dbReference type="InterPro" id="IPR014748">
    <property type="entry name" value="Enoyl-CoA_hydra_C"/>
</dbReference>
<comment type="pathway">
    <text evidence="1">Lipid metabolism; fatty acid beta-oxidation.</text>
</comment>
<keyword evidence="5" id="KW-0413">Isomerase</keyword>
<keyword evidence="4" id="KW-0443">Lipid metabolism</keyword>
<evidence type="ECO:0000256" key="2">
    <source>
        <dbReference type="ARBA" id="ARBA00005254"/>
    </source>
</evidence>
<dbReference type="Pfam" id="PF00378">
    <property type="entry name" value="ECH_1"/>
    <property type="match status" value="1"/>
</dbReference>
<accession>A0ABP8UY64</accession>
<dbReference type="PANTHER" id="PTHR43149:SF1">
    <property type="entry name" value="DELTA(3,5)-DELTA(2,4)-DIENOYL-COA ISOMERASE, MITOCHONDRIAL"/>
    <property type="match status" value="1"/>
</dbReference>
<dbReference type="Gene3D" id="3.90.226.10">
    <property type="entry name" value="2-enoyl-CoA Hydratase, Chain A, domain 1"/>
    <property type="match status" value="1"/>
</dbReference>
<dbReference type="InterPro" id="IPR001753">
    <property type="entry name" value="Enoyl-CoA_hydra/iso"/>
</dbReference>
<dbReference type="CDD" id="cd06558">
    <property type="entry name" value="crotonase-like"/>
    <property type="match status" value="1"/>
</dbReference>
<evidence type="ECO:0000313" key="7">
    <source>
        <dbReference type="Proteomes" id="UP001500604"/>
    </source>
</evidence>
<dbReference type="PANTHER" id="PTHR43149">
    <property type="entry name" value="ENOYL-COA HYDRATASE"/>
    <property type="match status" value="1"/>
</dbReference>
<dbReference type="Gene3D" id="1.10.12.10">
    <property type="entry name" value="Lyase 2-enoyl-coa Hydratase, Chain A, domain 2"/>
    <property type="match status" value="1"/>
</dbReference>